<evidence type="ECO:0000313" key="1">
    <source>
        <dbReference type="EMBL" id="CAG8728451.1"/>
    </source>
</evidence>
<dbReference type="OrthoDB" id="10262330at2759"/>
<feature type="non-terminal residue" evidence="1">
    <location>
        <position position="82"/>
    </location>
</feature>
<evidence type="ECO:0000313" key="2">
    <source>
        <dbReference type="Proteomes" id="UP000789508"/>
    </source>
</evidence>
<accession>A0A9N9NF77</accession>
<dbReference type="EMBL" id="CAJVPS010029298">
    <property type="protein sequence ID" value="CAG8728451.1"/>
    <property type="molecule type" value="Genomic_DNA"/>
</dbReference>
<dbReference type="Proteomes" id="UP000789508">
    <property type="component" value="Unassembled WGS sequence"/>
</dbReference>
<dbReference type="AlphaFoldDB" id="A0A9N9NF77"/>
<keyword evidence="2" id="KW-1185">Reference proteome</keyword>
<protein>
    <submittedName>
        <fullName evidence="1">1149_t:CDS:1</fullName>
    </submittedName>
</protein>
<name>A0A9N9NF77_9GLOM</name>
<comment type="caution">
    <text evidence="1">The sequence shown here is derived from an EMBL/GenBank/DDBJ whole genome shotgun (WGS) entry which is preliminary data.</text>
</comment>
<proteinExistence type="predicted"/>
<sequence>MNPQGNFIINGHNKVVVFQSVRAPAVYYYFGEEENEFLGEIIPFKGPWISISYSAKKPLAIELKFLNSGLVFDFLNVLKTFA</sequence>
<reference evidence="1" key="1">
    <citation type="submission" date="2021-06" db="EMBL/GenBank/DDBJ databases">
        <authorList>
            <person name="Kallberg Y."/>
            <person name="Tangrot J."/>
            <person name="Rosling A."/>
        </authorList>
    </citation>
    <scope>NUCLEOTIDE SEQUENCE</scope>
    <source>
        <strain evidence="1">FL130A</strain>
    </source>
</reference>
<dbReference type="SUPFAM" id="SSF64484">
    <property type="entry name" value="beta and beta-prime subunits of DNA dependent RNA-polymerase"/>
    <property type="match status" value="1"/>
</dbReference>
<organism evidence="1 2">
    <name type="scientific">Ambispora leptoticha</name>
    <dbReference type="NCBI Taxonomy" id="144679"/>
    <lineage>
        <taxon>Eukaryota</taxon>
        <taxon>Fungi</taxon>
        <taxon>Fungi incertae sedis</taxon>
        <taxon>Mucoromycota</taxon>
        <taxon>Glomeromycotina</taxon>
        <taxon>Glomeromycetes</taxon>
        <taxon>Archaeosporales</taxon>
        <taxon>Ambisporaceae</taxon>
        <taxon>Ambispora</taxon>
    </lineage>
</organism>
<gene>
    <name evidence="1" type="ORF">ALEPTO_LOCUS12526</name>
</gene>